<dbReference type="OrthoDB" id="438224at2759"/>
<comment type="similarity">
    <text evidence="1">Belongs to the iron/ascorbate-dependent oxidoreductase family.</text>
</comment>
<reference evidence="5" key="1">
    <citation type="journal article" date="2009" name="Science">
        <title>The B73 maize genome: complexity, diversity, and dynamics.</title>
        <authorList>
            <person name="Schnable P.S."/>
            <person name="Ware D."/>
            <person name="Fulton R.S."/>
            <person name="Stein J.C."/>
            <person name="Wei F."/>
            <person name="Pasternak S."/>
            <person name="Liang C."/>
            <person name="Zhang J."/>
            <person name="Fulton L."/>
            <person name="Graves T.A."/>
            <person name="Minx P."/>
            <person name="Reily A.D."/>
            <person name="Courtney L."/>
            <person name="Kruchowski S.S."/>
            <person name="Tomlinson C."/>
            <person name="Strong C."/>
            <person name="Delehaunty K."/>
            <person name="Fronick C."/>
            <person name="Courtney B."/>
            <person name="Rock S.M."/>
            <person name="Belter E."/>
            <person name="Du F."/>
            <person name="Kim K."/>
            <person name="Abbott R.M."/>
            <person name="Cotton M."/>
            <person name="Levy A."/>
            <person name="Marchetto P."/>
            <person name="Ochoa K."/>
            <person name="Jackson S.M."/>
            <person name="Gillam B."/>
            <person name="Chen W."/>
            <person name="Yan L."/>
            <person name="Higginbotham J."/>
            <person name="Cardenas M."/>
            <person name="Waligorski J."/>
            <person name="Applebaum E."/>
            <person name="Phelps L."/>
            <person name="Falcone J."/>
            <person name="Kanchi K."/>
            <person name="Thane T."/>
            <person name="Scimone A."/>
            <person name="Thane N."/>
            <person name="Henke J."/>
            <person name="Wang T."/>
            <person name="Ruppert J."/>
            <person name="Shah N."/>
            <person name="Rotter K."/>
            <person name="Hodges J."/>
            <person name="Ingenthron E."/>
            <person name="Cordes M."/>
            <person name="Kohlberg S."/>
            <person name="Sgro J."/>
            <person name="Delgado B."/>
            <person name="Mead K."/>
            <person name="Chinwalla A."/>
            <person name="Leonard S."/>
            <person name="Crouse K."/>
            <person name="Collura K."/>
            <person name="Kudrna D."/>
            <person name="Currie J."/>
            <person name="He R."/>
            <person name="Angelova A."/>
            <person name="Rajasekar S."/>
            <person name="Mueller T."/>
            <person name="Lomeli R."/>
            <person name="Scara G."/>
            <person name="Ko A."/>
            <person name="Delaney K."/>
            <person name="Wissotski M."/>
            <person name="Lopez G."/>
            <person name="Campos D."/>
            <person name="Braidotti M."/>
            <person name="Ashley E."/>
            <person name="Golser W."/>
            <person name="Kim H."/>
            <person name="Lee S."/>
            <person name="Lin J."/>
            <person name="Dujmic Z."/>
            <person name="Kim W."/>
            <person name="Talag J."/>
            <person name="Zuccolo A."/>
            <person name="Fan C."/>
            <person name="Sebastian A."/>
            <person name="Kramer M."/>
            <person name="Spiegel L."/>
            <person name="Nascimento L."/>
            <person name="Zutavern T."/>
            <person name="Miller B."/>
            <person name="Ambroise C."/>
            <person name="Muller S."/>
            <person name="Spooner W."/>
            <person name="Narechania A."/>
            <person name="Ren L."/>
            <person name="Wei S."/>
            <person name="Kumari S."/>
            <person name="Faga B."/>
            <person name="Levy M.J."/>
            <person name="McMahan L."/>
            <person name="Van Buren P."/>
            <person name="Vaughn M.W."/>
            <person name="Ying K."/>
            <person name="Yeh C.-T."/>
            <person name="Emrich S.J."/>
            <person name="Jia Y."/>
            <person name="Kalyanaraman A."/>
            <person name="Hsia A.-P."/>
            <person name="Barbazuk W.B."/>
            <person name="Baucom R.S."/>
            <person name="Brutnell T.P."/>
            <person name="Carpita N.C."/>
            <person name="Chaparro C."/>
            <person name="Chia J.-M."/>
            <person name="Deragon J.-M."/>
            <person name="Estill J.C."/>
            <person name="Fu Y."/>
            <person name="Jeddeloh J.A."/>
            <person name="Han Y."/>
            <person name="Lee H."/>
            <person name="Li P."/>
            <person name="Lisch D.R."/>
            <person name="Liu S."/>
            <person name="Liu Z."/>
            <person name="Nagel D.H."/>
            <person name="McCann M.C."/>
            <person name="SanMiguel P."/>
            <person name="Myers A.M."/>
            <person name="Nettleton D."/>
            <person name="Nguyen J."/>
            <person name="Penning B.W."/>
            <person name="Ponnala L."/>
            <person name="Schneider K.L."/>
            <person name="Schwartz D.C."/>
            <person name="Sharma A."/>
            <person name="Soderlund C."/>
            <person name="Springer N.M."/>
            <person name="Sun Q."/>
            <person name="Wang H."/>
            <person name="Waterman M."/>
            <person name="Westerman R."/>
            <person name="Wolfgruber T.K."/>
            <person name="Yang L."/>
            <person name="Yu Y."/>
            <person name="Zhang L."/>
            <person name="Zhou S."/>
            <person name="Zhu Q."/>
            <person name="Bennetzen J.L."/>
            <person name="Dawe R.K."/>
            <person name="Jiang J."/>
            <person name="Jiang N."/>
            <person name="Presting G.G."/>
            <person name="Wessler S.R."/>
            <person name="Aluru S."/>
            <person name="Martienssen R.A."/>
            <person name="Clifton S.W."/>
            <person name="McCombie W.R."/>
            <person name="Wing R.A."/>
            <person name="Wilson R.K."/>
        </authorList>
    </citation>
    <scope>NUCLEOTIDE SEQUENCE [LARGE SCALE GENOMIC DNA]</scope>
    <source>
        <strain evidence="5">cv. B73</strain>
    </source>
</reference>
<evidence type="ECO:0000259" key="3">
    <source>
        <dbReference type="PROSITE" id="PS51471"/>
    </source>
</evidence>
<dbReference type="Proteomes" id="UP000007305">
    <property type="component" value="Chromosome 8"/>
</dbReference>
<gene>
    <name evidence="4" type="primary">LOC100193630</name>
</gene>
<reference evidence="4" key="3">
    <citation type="submission" date="2021-05" db="UniProtKB">
        <authorList>
            <consortium name="EnsemblPlants"/>
        </authorList>
    </citation>
    <scope>IDENTIFICATION</scope>
    <source>
        <strain evidence="4">cv. B73</strain>
    </source>
</reference>
<evidence type="ECO:0000313" key="5">
    <source>
        <dbReference type="Proteomes" id="UP000007305"/>
    </source>
</evidence>
<protein>
    <recommendedName>
        <fullName evidence="3">Fe2OG dioxygenase domain-containing protein</fullName>
    </recommendedName>
</protein>
<feature type="compositionally biased region" description="Basic and acidic residues" evidence="2">
    <location>
        <begin position="403"/>
        <end position="421"/>
    </location>
</feature>
<accession>A0A804UFZ1</accession>
<dbReference type="InterPro" id="IPR027443">
    <property type="entry name" value="IPNS-like_sf"/>
</dbReference>
<dbReference type="EnsemblPlants" id="Zm00001eb343200_T001">
    <property type="protein sequence ID" value="Zm00001eb343200_P001"/>
    <property type="gene ID" value="Zm00001eb343200"/>
</dbReference>
<dbReference type="InParanoid" id="A0A804UFZ1"/>
<dbReference type="Gene3D" id="2.60.120.330">
    <property type="entry name" value="B-lactam Antibiotic, Isopenicillin N Synthase, Chain"/>
    <property type="match status" value="1"/>
</dbReference>
<evidence type="ECO:0000313" key="4">
    <source>
        <dbReference type="EnsemblPlants" id="Zm00001eb343200_P001"/>
    </source>
</evidence>
<feature type="region of interest" description="Disordered" evidence="2">
    <location>
        <begin position="351"/>
        <end position="421"/>
    </location>
</feature>
<organism evidence="4 5">
    <name type="scientific">Zea mays</name>
    <name type="common">Maize</name>
    <dbReference type="NCBI Taxonomy" id="4577"/>
    <lineage>
        <taxon>Eukaryota</taxon>
        <taxon>Viridiplantae</taxon>
        <taxon>Streptophyta</taxon>
        <taxon>Embryophyta</taxon>
        <taxon>Tracheophyta</taxon>
        <taxon>Spermatophyta</taxon>
        <taxon>Magnoliopsida</taxon>
        <taxon>Liliopsida</taxon>
        <taxon>Poales</taxon>
        <taxon>Poaceae</taxon>
        <taxon>PACMAD clade</taxon>
        <taxon>Panicoideae</taxon>
        <taxon>Andropogonodae</taxon>
        <taxon>Andropogoneae</taxon>
        <taxon>Tripsacinae</taxon>
        <taxon>Zea</taxon>
    </lineage>
</organism>
<dbReference type="Gramene" id="Zm00001eb343200_T001">
    <property type="protein sequence ID" value="Zm00001eb343200_P001"/>
    <property type="gene ID" value="Zm00001eb343200"/>
</dbReference>
<sequence length="495" mass="55659">MQQQQPSVRAVTIPFADLKDRGKDLGGFIEEGFGPQGLGIVSIAGVPGYPELRKRLLRLAPRIVSLPDDVKKQLEDPDSRYHFGWSRVEEKFESERWDTAKGSYFANPVFDVPTTDDELVTRYPSYCRPNIWPKDHLPELEIAFKGLGKLMLEVGLMLAHHCDRYVIQRGVGQYIGESLEKTLARSRCPKGRLLYYFPKSFSKQDEVSSWCGWHTDYGFLTGLTCGLFTRKSEEVPCPDIGTGLYVRTRDNQVVKVTLVDDELVYQIGETAEILSRGHLCATPHCVKAPSSEDASDVGRSTFVLFIQPNWDEPLKLPSEIRYHQECIPPTRTLAYGEYSERVLASFSGKSVEQTLMPQSKQRQAASTTNHRGSTTSNPRDPPPRSWGDSTRSDQNQHKKACHRREDGHLSSNDGDGRQRVPERRECTLLSVVSESRAGPLQLVDEGDQVIHGRSAGWAIPGRVAPRGGGGEIETRSRRKEAWRGETRRGRPPSRV</sequence>
<feature type="compositionally biased region" description="Basic and acidic residues" evidence="2">
    <location>
        <begin position="472"/>
        <end position="488"/>
    </location>
</feature>
<dbReference type="AlphaFoldDB" id="A0A804UFZ1"/>
<feature type="region of interest" description="Disordered" evidence="2">
    <location>
        <begin position="458"/>
        <end position="495"/>
    </location>
</feature>
<feature type="domain" description="Fe2OG dioxygenase" evidence="3">
    <location>
        <begin position="188"/>
        <end position="308"/>
    </location>
</feature>
<keyword evidence="1" id="KW-0479">Metal-binding</keyword>
<name>A0A804UFZ1_MAIZE</name>
<keyword evidence="6" id="KW-1267">Proteomics identification</keyword>
<dbReference type="PANTHER" id="PTHR48420:SF1">
    <property type="entry name" value="NON-HAEM DIOXYGENASE N-TERMINAL DOMAIN-CONTAINING PROTEIN"/>
    <property type="match status" value="1"/>
</dbReference>
<reference evidence="4" key="2">
    <citation type="submission" date="2019-07" db="EMBL/GenBank/DDBJ databases">
        <authorList>
            <person name="Seetharam A."/>
            <person name="Woodhouse M."/>
            <person name="Cannon E."/>
        </authorList>
    </citation>
    <scope>NUCLEOTIDE SEQUENCE [LARGE SCALE GENOMIC DNA]</scope>
    <source>
        <strain evidence="4">cv. B73</strain>
    </source>
</reference>
<proteinExistence type="evidence at protein level"/>
<dbReference type="FunFam" id="2.60.120.330:FF:000031">
    <property type="entry name" value="2-oxoglutarate (2OG) and Fe(II)-dependent oxygenase superfamily protein"/>
    <property type="match status" value="1"/>
</dbReference>
<dbReference type="InterPro" id="IPR005123">
    <property type="entry name" value="Oxoglu/Fe-dep_dioxygenase_dom"/>
</dbReference>
<keyword evidence="1" id="KW-0560">Oxidoreductase</keyword>
<dbReference type="PROSITE" id="PS51471">
    <property type="entry name" value="FE2OG_OXY"/>
    <property type="match status" value="1"/>
</dbReference>
<evidence type="ECO:0000256" key="2">
    <source>
        <dbReference type="SAM" id="MobiDB-lite"/>
    </source>
</evidence>
<feature type="compositionally biased region" description="Polar residues" evidence="2">
    <location>
        <begin position="351"/>
        <end position="378"/>
    </location>
</feature>
<dbReference type="PANTHER" id="PTHR48420">
    <property type="entry name" value="NON-HAEM DIOXYGENASE N-TERMINAL DOMAIN-CONTAINING PROTEIN"/>
    <property type="match status" value="1"/>
</dbReference>
<evidence type="ECO:0007829" key="6">
    <source>
        <dbReference type="PeptideAtlas" id="A0A804UFZ1"/>
    </source>
</evidence>
<keyword evidence="5" id="KW-1185">Reference proteome</keyword>
<evidence type="ECO:0000256" key="1">
    <source>
        <dbReference type="RuleBase" id="RU003682"/>
    </source>
</evidence>
<dbReference type="GO" id="GO:0016491">
    <property type="term" value="F:oxidoreductase activity"/>
    <property type="evidence" value="ECO:0007669"/>
    <property type="project" value="UniProtKB-KW"/>
</dbReference>
<keyword evidence="1" id="KW-0408">Iron</keyword>
<dbReference type="SUPFAM" id="SSF51197">
    <property type="entry name" value="Clavaminate synthase-like"/>
    <property type="match status" value="1"/>
</dbReference>
<dbReference type="GO" id="GO:0046872">
    <property type="term" value="F:metal ion binding"/>
    <property type="evidence" value="ECO:0007669"/>
    <property type="project" value="UniProtKB-KW"/>
</dbReference>